<organism evidence="7 8">
    <name type="scientific">Lithospermum erythrorhizon</name>
    <name type="common">Purple gromwell</name>
    <name type="synonym">Lithospermum officinale var. erythrorhizon</name>
    <dbReference type="NCBI Taxonomy" id="34254"/>
    <lineage>
        <taxon>Eukaryota</taxon>
        <taxon>Viridiplantae</taxon>
        <taxon>Streptophyta</taxon>
        <taxon>Embryophyta</taxon>
        <taxon>Tracheophyta</taxon>
        <taxon>Spermatophyta</taxon>
        <taxon>Magnoliopsida</taxon>
        <taxon>eudicotyledons</taxon>
        <taxon>Gunneridae</taxon>
        <taxon>Pentapetalae</taxon>
        <taxon>asterids</taxon>
        <taxon>lamiids</taxon>
        <taxon>Boraginales</taxon>
        <taxon>Boraginaceae</taxon>
        <taxon>Boraginoideae</taxon>
        <taxon>Lithospermeae</taxon>
        <taxon>Lithospermum</taxon>
    </lineage>
</organism>
<evidence type="ECO:0000259" key="4">
    <source>
        <dbReference type="PROSITE" id="PS50089"/>
    </source>
</evidence>
<feature type="region of interest" description="Disordered" evidence="3">
    <location>
        <begin position="947"/>
        <end position="969"/>
    </location>
</feature>
<dbReference type="InterPro" id="IPR000571">
    <property type="entry name" value="Znf_CCCH"/>
</dbReference>
<dbReference type="InterPro" id="IPR034261">
    <property type="entry name" value="CNOT4_RRM"/>
</dbReference>
<comment type="caution">
    <text evidence="7">The sequence shown here is derived from an EMBL/GenBank/DDBJ whole genome shotgun (WGS) entry which is preliminary data.</text>
</comment>
<keyword evidence="1" id="KW-0694">RNA-binding</keyword>
<dbReference type="InterPro" id="IPR013083">
    <property type="entry name" value="Znf_RING/FYVE/PHD"/>
</dbReference>
<dbReference type="SMART" id="SM00361">
    <property type="entry name" value="RRM_1"/>
    <property type="match status" value="1"/>
</dbReference>
<protein>
    <submittedName>
        <fullName evidence="7">Ubiquitin-protein ligase</fullName>
    </submittedName>
</protein>
<dbReference type="PROSITE" id="PS50089">
    <property type="entry name" value="ZF_RING_2"/>
    <property type="match status" value="1"/>
</dbReference>
<dbReference type="Proteomes" id="UP001454036">
    <property type="component" value="Unassembled WGS sequence"/>
</dbReference>
<dbReference type="GO" id="GO:0003723">
    <property type="term" value="F:RNA binding"/>
    <property type="evidence" value="ECO:0007669"/>
    <property type="project" value="UniProtKB-UniRule"/>
</dbReference>
<keyword evidence="2" id="KW-0862">Zinc</keyword>
<dbReference type="GO" id="GO:0016567">
    <property type="term" value="P:protein ubiquitination"/>
    <property type="evidence" value="ECO:0007669"/>
    <property type="project" value="TreeGrafter"/>
</dbReference>
<feature type="domain" description="RING-type" evidence="4">
    <location>
        <begin position="9"/>
        <end position="57"/>
    </location>
</feature>
<dbReference type="InterPro" id="IPR012677">
    <property type="entry name" value="Nucleotide-bd_a/b_plait_sf"/>
</dbReference>
<keyword evidence="2" id="KW-0863">Zinc-finger</keyword>
<dbReference type="FunFam" id="3.30.70.330:FF:000161">
    <property type="entry name" value="RNA binding (RRM/RBD/RNP motifs) family protein"/>
    <property type="match status" value="1"/>
</dbReference>
<dbReference type="InterPro" id="IPR003954">
    <property type="entry name" value="RRM_euk-type"/>
</dbReference>
<feature type="zinc finger region" description="C3H1-type" evidence="2">
    <location>
        <begin position="192"/>
        <end position="219"/>
    </location>
</feature>
<keyword evidence="8" id="KW-1185">Reference proteome</keyword>
<dbReference type="SUPFAM" id="SSF57850">
    <property type="entry name" value="RING/U-box"/>
    <property type="match status" value="1"/>
</dbReference>
<feature type="domain" description="RRM" evidence="5">
    <location>
        <begin position="109"/>
        <end position="195"/>
    </location>
</feature>
<evidence type="ECO:0000313" key="7">
    <source>
        <dbReference type="EMBL" id="GAA0160682.1"/>
    </source>
</evidence>
<name>A0AAV3QBZ3_LITER</name>
<dbReference type="PANTHER" id="PTHR12603:SF36">
    <property type="entry name" value="RNA BINDING (RRM_RBD_RNP MOTIFS) FAMILY PROTEIN"/>
    <property type="match status" value="1"/>
</dbReference>
<dbReference type="InterPro" id="IPR000504">
    <property type="entry name" value="RRM_dom"/>
</dbReference>
<dbReference type="PROSITE" id="PS50103">
    <property type="entry name" value="ZF_C3H1"/>
    <property type="match status" value="1"/>
</dbReference>
<keyword evidence="2" id="KW-0479">Metal-binding</keyword>
<dbReference type="CDD" id="cd12438">
    <property type="entry name" value="RRM_CNOT4"/>
    <property type="match status" value="1"/>
</dbReference>
<dbReference type="Pfam" id="PF00076">
    <property type="entry name" value="RRM_1"/>
    <property type="match status" value="1"/>
</dbReference>
<feature type="compositionally biased region" description="Low complexity" evidence="3">
    <location>
        <begin position="774"/>
        <end position="787"/>
    </location>
</feature>
<gene>
    <name evidence="7" type="ORF">LIER_17180</name>
</gene>
<dbReference type="Gene3D" id="3.30.40.10">
    <property type="entry name" value="Zinc/RING finger domain, C3HC4 (zinc finger)"/>
    <property type="match status" value="1"/>
</dbReference>
<dbReference type="Gene3D" id="3.30.70.330">
    <property type="match status" value="1"/>
</dbReference>
<feature type="region of interest" description="Disordered" evidence="3">
    <location>
        <begin position="768"/>
        <end position="794"/>
    </location>
</feature>
<dbReference type="GO" id="GO:0016874">
    <property type="term" value="F:ligase activity"/>
    <property type="evidence" value="ECO:0007669"/>
    <property type="project" value="UniProtKB-KW"/>
</dbReference>
<dbReference type="GO" id="GO:0004842">
    <property type="term" value="F:ubiquitin-protein transferase activity"/>
    <property type="evidence" value="ECO:0007669"/>
    <property type="project" value="InterPro"/>
</dbReference>
<dbReference type="AlphaFoldDB" id="A0AAV3QBZ3"/>
<evidence type="ECO:0000256" key="2">
    <source>
        <dbReference type="PROSITE-ProRule" id="PRU00723"/>
    </source>
</evidence>
<evidence type="ECO:0000256" key="1">
    <source>
        <dbReference type="PROSITE-ProRule" id="PRU00176"/>
    </source>
</evidence>
<accession>A0AAV3QBZ3</accession>
<reference evidence="7 8" key="1">
    <citation type="submission" date="2024-01" db="EMBL/GenBank/DDBJ databases">
        <title>The complete chloroplast genome sequence of Lithospermum erythrorhizon: insights into the phylogenetic relationship among Boraginaceae species and the maternal lineages of purple gromwells.</title>
        <authorList>
            <person name="Okada T."/>
            <person name="Watanabe K."/>
        </authorList>
    </citation>
    <scope>NUCLEOTIDE SEQUENCE [LARGE SCALE GENOMIC DNA]</scope>
</reference>
<dbReference type="InterPro" id="IPR039515">
    <property type="entry name" value="NOT4_mRING-HC-C4C4"/>
</dbReference>
<evidence type="ECO:0000259" key="6">
    <source>
        <dbReference type="PROSITE" id="PS50103"/>
    </source>
</evidence>
<dbReference type="EMBL" id="BAABME010003959">
    <property type="protein sequence ID" value="GAA0160682.1"/>
    <property type="molecule type" value="Genomic_DNA"/>
</dbReference>
<dbReference type="CDD" id="cd16618">
    <property type="entry name" value="mRING-HC-C4C4_CNOT4"/>
    <property type="match status" value="1"/>
</dbReference>
<feature type="compositionally biased region" description="Polar residues" evidence="3">
    <location>
        <begin position="268"/>
        <end position="282"/>
    </location>
</feature>
<feature type="region of interest" description="Disordered" evidence="3">
    <location>
        <begin position="250"/>
        <end position="292"/>
    </location>
</feature>
<proteinExistence type="predicted"/>
<dbReference type="InterPro" id="IPR001841">
    <property type="entry name" value="Znf_RING"/>
</dbReference>
<sequence length="969" mass="106657">MSNDGDKNCPLCAEEMDLTDQQLKPCKCGYEICIWCWHQIMDMAEKNMTEGLCPACRTPYNKERIVGSAENRGKLVVGASIKKKKLYKGKSKTSEDRKQLGNMRVILKTLVCVMGLPLDLADEDLLQRKQYFGQYGQVQRVSISRNTAGTIQQNANYTCSVYVTYSKEDEAVSCIHAVNGFVLEGRPLRAYFGTTKYCYTWLRNVPCRNSDCPYLHEIASQEDSFSKDETELPFPRNGGQQIVGATDFTQHRSGDVLPPPADEYCNSGAASTGNISPNSATNVRGCPPSSRNEISVGLPSDALCSTHGSSNYSHSPTLTSSNGQLKQIVDARNSPVTFSAAVLKQNHASSIQSDEVKNHLNAGEVPGSVKKSRLETLECVKTKMHTDEQTNTSESTVKLVPPLTSSVNSQLLPESKDVKCLWSLKTDTTSIDPVKSGEPTLQKESEHCTERNVQNLCSDSDLSSVNIVQYEGLWKECEDQPGEPISSQGTNKSAAFVDLTSVTEEEANSRLLGGSQELQPTHNEKDDDVIAFNSQRLNDPEVVTGGTYLQNPSQFFSSSDYSSNYSLVNDGVGSIALGVNELQVDNKKASNIPGIFNGHIDNQVKKYIGVAYGLEHLFPDEDKLLHTISFGGSTNICDSAEDMLESNIVSRILSQDFDPWNESLGLPHNFMKMLGDNDNEQCARMSPYGKVHPSYQSRFSFAREDDRLSKKPNGELYVSQCGHTTQNDHFSHDLMNDASTCFDKPITRKKLSLIDANDAADYHAEIHSYSSSNGPPVSRSRVSGPPGFSAPNMAPPPGFTSRERVDKSLDTLPFAGDKSVNPSSLFRNQYQASTAENIVCNGDIEFIDPAILAIGKGILPVGLNISRLDSNSSFTPHYGTYEDDVSLQLMRRSMPPDQNQRYTNMGNNFTHLQDLGGAPPLKEHTSTNNISPFSQLDFANARSDVTTNGHWKGLNGSRRGNDSSWQRYS</sequence>
<dbReference type="SUPFAM" id="SSF54928">
    <property type="entry name" value="RNA-binding domain, RBD"/>
    <property type="match status" value="1"/>
</dbReference>
<dbReference type="InterPro" id="IPR039780">
    <property type="entry name" value="Mot2"/>
</dbReference>
<evidence type="ECO:0000313" key="8">
    <source>
        <dbReference type="Proteomes" id="UP001454036"/>
    </source>
</evidence>
<dbReference type="PROSITE" id="PS50102">
    <property type="entry name" value="RRM"/>
    <property type="match status" value="1"/>
</dbReference>
<dbReference type="GO" id="GO:0030014">
    <property type="term" value="C:CCR4-NOT complex"/>
    <property type="evidence" value="ECO:0007669"/>
    <property type="project" value="InterPro"/>
</dbReference>
<evidence type="ECO:0000259" key="5">
    <source>
        <dbReference type="PROSITE" id="PS50102"/>
    </source>
</evidence>
<keyword evidence="7" id="KW-0436">Ligase</keyword>
<dbReference type="Pfam" id="PF14570">
    <property type="entry name" value="zf-RING_4"/>
    <property type="match status" value="1"/>
</dbReference>
<dbReference type="SMART" id="SM00360">
    <property type="entry name" value="RRM"/>
    <property type="match status" value="1"/>
</dbReference>
<dbReference type="PANTHER" id="PTHR12603">
    <property type="entry name" value="CCR4-NOT TRANSCRIPTION COMPLEX RELATED"/>
    <property type="match status" value="1"/>
</dbReference>
<dbReference type="InterPro" id="IPR035979">
    <property type="entry name" value="RBD_domain_sf"/>
</dbReference>
<feature type="domain" description="C3H1-type" evidence="6">
    <location>
        <begin position="192"/>
        <end position="219"/>
    </location>
</feature>
<dbReference type="GO" id="GO:0008270">
    <property type="term" value="F:zinc ion binding"/>
    <property type="evidence" value="ECO:0007669"/>
    <property type="project" value="UniProtKB-KW"/>
</dbReference>
<evidence type="ECO:0000256" key="3">
    <source>
        <dbReference type="SAM" id="MobiDB-lite"/>
    </source>
</evidence>